<protein>
    <submittedName>
        <fullName evidence="1">Uncharacterized protein</fullName>
    </submittedName>
</protein>
<evidence type="ECO:0000313" key="1">
    <source>
        <dbReference type="EMBL" id="GIY26698.1"/>
    </source>
</evidence>
<reference evidence="1 2" key="1">
    <citation type="submission" date="2021-06" db="EMBL/GenBank/DDBJ databases">
        <title>Caerostris extrusa draft genome.</title>
        <authorList>
            <person name="Kono N."/>
            <person name="Arakawa K."/>
        </authorList>
    </citation>
    <scope>NUCLEOTIDE SEQUENCE [LARGE SCALE GENOMIC DNA]</scope>
</reference>
<proteinExistence type="predicted"/>
<keyword evidence="2" id="KW-1185">Reference proteome</keyword>
<evidence type="ECO:0000313" key="2">
    <source>
        <dbReference type="Proteomes" id="UP001054945"/>
    </source>
</evidence>
<dbReference type="AlphaFoldDB" id="A0AAV4RXT8"/>
<dbReference type="EMBL" id="BPLR01008723">
    <property type="protein sequence ID" value="GIY26698.1"/>
    <property type="molecule type" value="Genomic_DNA"/>
</dbReference>
<sequence length="125" mass="13694">MSLSSIQNTNNLITVSSFSLLNFEENLTSISAANLDSNNLERQKLKKLSEDNSCLLDSMTDDPLTKVLPDIPDLSLVAKQKSVKSDAIINAVSSFNSQKESILSNSNADSNLCVDFLQGGDKRYY</sequence>
<comment type="caution">
    <text evidence="1">The sequence shown here is derived from an EMBL/GenBank/DDBJ whole genome shotgun (WGS) entry which is preliminary data.</text>
</comment>
<dbReference type="Proteomes" id="UP001054945">
    <property type="component" value="Unassembled WGS sequence"/>
</dbReference>
<gene>
    <name evidence="1" type="ORF">CEXT_522131</name>
</gene>
<organism evidence="1 2">
    <name type="scientific">Caerostris extrusa</name>
    <name type="common">Bark spider</name>
    <name type="synonym">Caerostris bankana</name>
    <dbReference type="NCBI Taxonomy" id="172846"/>
    <lineage>
        <taxon>Eukaryota</taxon>
        <taxon>Metazoa</taxon>
        <taxon>Ecdysozoa</taxon>
        <taxon>Arthropoda</taxon>
        <taxon>Chelicerata</taxon>
        <taxon>Arachnida</taxon>
        <taxon>Araneae</taxon>
        <taxon>Araneomorphae</taxon>
        <taxon>Entelegynae</taxon>
        <taxon>Araneoidea</taxon>
        <taxon>Araneidae</taxon>
        <taxon>Caerostris</taxon>
    </lineage>
</organism>
<accession>A0AAV4RXT8</accession>
<name>A0AAV4RXT8_CAEEX</name>